<evidence type="ECO:0000313" key="1">
    <source>
        <dbReference type="EMBL" id="MCJ1976930.1"/>
    </source>
</evidence>
<dbReference type="EMBL" id="JAAEDA010000003">
    <property type="protein sequence ID" value="MCJ1976930.1"/>
    <property type="molecule type" value="Genomic_DNA"/>
</dbReference>
<keyword evidence="2" id="KW-1185">Reference proteome</keyword>
<protein>
    <submittedName>
        <fullName evidence="1">Uncharacterized protein</fullName>
    </submittedName>
</protein>
<comment type="caution">
    <text evidence="1">The sequence shown here is derived from an EMBL/GenBank/DDBJ whole genome shotgun (WGS) entry which is preliminary data.</text>
</comment>
<name>A0ABT0AK52_9LACT</name>
<reference evidence="1 2" key="1">
    <citation type="journal article" date="2022" name="Microbiol. Res.">
        <title>Comparative genome analysis, predicted lifestyle and antimicrobial strategies of Lactococcus carnosus and Lactococcus paracarnosus isolated from meat.</title>
        <authorList>
            <person name="Werum V."/>
            <person name="Ehrmann M."/>
            <person name="Vogel R."/>
            <person name="Hilgarth M."/>
        </authorList>
    </citation>
    <scope>NUCLEOTIDE SEQUENCE [LARGE SCALE GENOMIC DNA]</scope>
    <source>
        <strain evidence="1 2">TMW21897</strain>
    </source>
</reference>
<proteinExistence type="predicted"/>
<dbReference type="Proteomes" id="UP001522462">
    <property type="component" value="Unassembled WGS sequence"/>
</dbReference>
<gene>
    <name evidence="1" type="ORF">GYN19_03025</name>
</gene>
<accession>A0ABT0AK52</accession>
<evidence type="ECO:0000313" key="2">
    <source>
        <dbReference type="Proteomes" id="UP001522462"/>
    </source>
</evidence>
<organism evidence="1 2">
    <name type="scientific">Pseudolactococcus paracarnosus</name>
    <dbReference type="NCBI Taxonomy" id="2749962"/>
    <lineage>
        <taxon>Bacteria</taxon>
        <taxon>Bacillati</taxon>
        <taxon>Bacillota</taxon>
        <taxon>Bacilli</taxon>
        <taxon>Lactobacillales</taxon>
        <taxon>Streptococcaceae</taxon>
        <taxon>Pseudolactococcus</taxon>
    </lineage>
</organism>
<dbReference type="RefSeq" id="WP_243913830.1">
    <property type="nucleotide sequence ID" value="NZ_JAAEDA010000003.1"/>
</dbReference>
<sequence>MKYKAKSTMLDGTCVENAESYLLKRTEDNKYLFDAYVETVYEVSK</sequence>